<name>A0A540M837_MALBA</name>
<keyword evidence="3" id="KW-1185">Reference proteome</keyword>
<dbReference type="AlphaFoldDB" id="A0A540M837"/>
<reference evidence="2 3" key="1">
    <citation type="journal article" date="2019" name="G3 (Bethesda)">
        <title>Sequencing of a Wild Apple (Malus baccata) Genome Unravels the Differences Between Cultivated and Wild Apple Species Regarding Disease Resistance and Cold Tolerance.</title>
        <authorList>
            <person name="Chen X."/>
        </authorList>
    </citation>
    <scope>NUCLEOTIDE SEQUENCE [LARGE SCALE GENOMIC DNA]</scope>
    <source>
        <strain evidence="3">cv. Shandingzi</strain>
        <tissue evidence="2">Leaves</tissue>
    </source>
</reference>
<organism evidence="2 3">
    <name type="scientific">Malus baccata</name>
    <name type="common">Siberian crab apple</name>
    <name type="synonym">Pyrus baccata</name>
    <dbReference type="NCBI Taxonomy" id="106549"/>
    <lineage>
        <taxon>Eukaryota</taxon>
        <taxon>Viridiplantae</taxon>
        <taxon>Streptophyta</taxon>
        <taxon>Embryophyta</taxon>
        <taxon>Tracheophyta</taxon>
        <taxon>Spermatophyta</taxon>
        <taxon>Magnoliopsida</taxon>
        <taxon>eudicotyledons</taxon>
        <taxon>Gunneridae</taxon>
        <taxon>Pentapetalae</taxon>
        <taxon>rosids</taxon>
        <taxon>fabids</taxon>
        <taxon>Rosales</taxon>
        <taxon>Rosaceae</taxon>
        <taxon>Amygdaloideae</taxon>
        <taxon>Maleae</taxon>
        <taxon>Malus</taxon>
    </lineage>
</organism>
<dbReference type="Proteomes" id="UP000315295">
    <property type="component" value="Unassembled WGS sequence"/>
</dbReference>
<feature type="region of interest" description="Disordered" evidence="1">
    <location>
        <begin position="80"/>
        <end position="100"/>
    </location>
</feature>
<dbReference type="EMBL" id="VIEB01000332">
    <property type="protein sequence ID" value="TQD94885.1"/>
    <property type="molecule type" value="Genomic_DNA"/>
</dbReference>
<evidence type="ECO:0000313" key="2">
    <source>
        <dbReference type="EMBL" id="TQD94885.1"/>
    </source>
</evidence>
<sequence length="226" mass="25703">MTDQDFNQVPLETWRQVKHCYQKKAKLLEKLSRRWGQFSAPATVKLRPRKIVKMAEEEPRPHVCSVETESVVGLKEKVQVSDPKIDSGNDSSNEYSNDERGQYTALDEKTTSIDMVIGDMILEAETTQIDMIIGDKADIEKSQSTKLFKLKAEIGEIIMPGGHNNCPTQSATDKTSFIKPNVFGDVILFDFEKSQTENFDIKRSQLGIKHRWPPPLYCLATFVFLC</sequence>
<evidence type="ECO:0000313" key="3">
    <source>
        <dbReference type="Proteomes" id="UP000315295"/>
    </source>
</evidence>
<proteinExistence type="predicted"/>
<evidence type="ECO:0000256" key="1">
    <source>
        <dbReference type="SAM" id="MobiDB-lite"/>
    </source>
</evidence>
<accession>A0A540M837</accession>
<protein>
    <submittedName>
        <fullName evidence="2">Uncharacterized protein</fullName>
    </submittedName>
</protein>
<gene>
    <name evidence="2" type="ORF">C1H46_019487</name>
</gene>
<comment type="caution">
    <text evidence="2">The sequence shown here is derived from an EMBL/GenBank/DDBJ whole genome shotgun (WGS) entry which is preliminary data.</text>
</comment>